<feature type="region of interest" description="Disordered" evidence="15">
    <location>
        <begin position="1459"/>
        <end position="1484"/>
    </location>
</feature>
<dbReference type="SUPFAM" id="SSF81665">
    <property type="entry name" value="Calcium ATPase, transmembrane domain M"/>
    <property type="match status" value="1"/>
</dbReference>
<keyword evidence="9 14" id="KW-0460">Magnesium</keyword>
<dbReference type="GO" id="GO:0015203">
    <property type="term" value="F:polyamine transmembrane transporter activity"/>
    <property type="evidence" value="ECO:0007669"/>
    <property type="project" value="TreeGrafter"/>
</dbReference>
<dbReference type="KEGG" id="foc:113217478"/>
<dbReference type="Gene3D" id="3.40.1110.10">
    <property type="entry name" value="Calcium-transporting ATPase, cytoplasmic domain N"/>
    <property type="match status" value="1"/>
</dbReference>
<dbReference type="Proteomes" id="UP000504606">
    <property type="component" value="Unplaced"/>
</dbReference>
<feature type="compositionally biased region" description="Low complexity" evidence="15">
    <location>
        <begin position="39"/>
        <end position="57"/>
    </location>
</feature>
<evidence type="ECO:0000256" key="12">
    <source>
        <dbReference type="ARBA" id="ARBA00023136"/>
    </source>
</evidence>
<dbReference type="PANTHER" id="PTHR45630">
    <property type="entry name" value="CATION-TRANSPORTING ATPASE-RELATED"/>
    <property type="match status" value="1"/>
</dbReference>
<feature type="transmembrane region" description="Helical" evidence="14">
    <location>
        <begin position="1244"/>
        <end position="1263"/>
    </location>
</feature>
<evidence type="ECO:0000256" key="8">
    <source>
        <dbReference type="ARBA" id="ARBA00022840"/>
    </source>
</evidence>
<feature type="transmembrane region" description="Helical" evidence="14">
    <location>
        <begin position="1363"/>
        <end position="1382"/>
    </location>
</feature>
<evidence type="ECO:0000256" key="6">
    <source>
        <dbReference type="ARBA" id="ARBA00022741"/>
    </source>
</evidence>
<evidence type="ECO:0000256" key="15">
    <source>
        <dbReference type="SAM" id="MobiDB-lite"/>
    </source>
</evidence>
<dbReference type="GO" id="GO:0006874">
    <property type="term" value="P:intracellular calcium ion homeostasis"/>
    <property type="evidence" value="ECO:0007669"/>
    <property type="project" value="TreeGrafter"/>
</dbReference>
<evidence type="ECO:0000313" key="18">
    <source>
        <dbReference type="Proteomes" id="UP000504606"/>
    </source>
</evidence>
<accession>A0A6J1TK96</accession>
<dbReference type="PROSITE" id="PS00154">
    <property type="entry name" value="ATPASE_E1_E2"/>
    <property type="match status" value="1"/>
</dbReference>
<feature type="transmembrane region" description="Helical" evidence="14">
    <location>
        <begin position="1217"/>
        <end position="1238"/>
    </location>
</feature>
<dbReference type="CTD" id="317815"/>
<evidence type="ECO:0000256" key="7">
    <source>
        <dbReference type="ARBA" id="ARBA00022753"/>
    </source>
</evidence>
<dbReference type="Gene3D" id="2.70.150.10">
    <property type="entry name" value="Calcium-transporting ATPase, cytoplasmic transduction domain A"/>
    <property type="match status" value="1"/>
</dbReference>
<dbReference type="FunFam" id="3.40.1110.10:FF:000026">
    <property type="entry name" value="Cation-transporting ATPase"/>
    <property type="match status" value="1"/>
</dbReference>
<feature type="compositionally biased region" description="Low complexity" evidence="15">
    <location>
        <begin position="210"/>
        <end position="223"/>
    </location>
</feature>
<keyword evidence="4 14" id="KW-0812">Transmembrane</keyword>
<dbReference type="Pfam" id="PF00122">
    <property type="entry name" value="E1-E2_ATPase"/>
    <property type="match status" value="1"/>
</dbReference>
<dbReference type="OrthoDB" id="48943at2759"/>
<keyword evidence="10 14" id="KW-1278">Translocase</keyword>
<dbReference type="InterPro" id="IPR036412">
    <property type="entry name" value="HAD-like_sf"/>
</dbReference>
<dbReference type="InterPro" id="IPR023298">
    <property type="entry name" value="ATPase_P-typ_TM_dom_sf"/>
</dbReference>
<dbReference type="SUPFAM" id="SSF81653">
    <property type="entry name" value="Calcium ATPase, transduction domain A"/>
    <property type="match status" value="1"/>
</dbReference>
<dbReference type="SFLD" id="SFLDS00003">
    <property type="entry name" value="Haloacid_Dehalogenase"/>
    <property type="match status" value="1"/>
</dbReference>
<keyword evidence="6 14" id="KW-0547">Nucleotide-binding</keyword>
<feature type="domain" description="P5B-type ATPase N-terminal" evidence="17">
    <location>
        <begin position="289"/>
        <end position="427"/>
    </location>
</feature>
<dbReference type="SFLD" id="SFLDG00002">
    <property type="entry name" value="C1.7:_P-type_atpase_like"/>
    <property type="match status" value="1"/>
</dbReference>
<sequence length="1616" mass="177408">MGEEGHLVAPRSAREGIVMVDLPAEVGVNGQVAHPVVTHAPAVSPSSTSASTSFSNAEQVKPPAATPTPALCSSSAPTSSSCDEQVVAPAPAEFPSSVSTSFNYGEQAATPTPADVSSSTSTSSSCDGQAAPPTPAEVPSSAATSFVIGGQDEALVPAVALAKISVSTSASPSSDGGNGDSPDTIRCESTRSSPATRNRVLTWSPRGDMSLSSSSISGTSSSRSLEDCGTIEVHPDTNFRAYESTERGGVRRPTVNNYSSEDLYGTGGKIKNGVPPRMEAGVDYINAGQDDQMEVYGYTRSFWLSFTSWFFIVLTCGLLRLFFHWTPHWWLYATHKRCGLQVAQKVLIVEEFQKKHKCYHVKEVTTHTKNDFENFNSEKTGDRWDSQALKEIRQGNVPLTIHTSGGIFKEIDCLRMFRCKKMRFVWDWEKSEFQQLHGLDHQVSTATLHHQKGVSLQDQFLRRFVYGDNEIKIPLKSIPELLFLEVLNPFYIFQICSFILWFLDNYYYYAIAILIMSVFGVSMSIIQTRRNLLNLQSTVHSSDVVSIIQGSNGEVVTVPTEHLVPGDVLVVPSRGCIMHCDAVLLTGTCIVNESMLTGESVPVTKTSLPNVQSVMFDQKEHSRHTLFCGTQIIQTRYFDSEKVLAVVVRTGFSTSKGSLVRSILYPPPVDFKFEHDSYKFVKLLAGLASLGFVYTILTKVLRGVSVRDITLEALDLITVVVPPALPAAMTVGSMYAQNRLGKKDIYCITPRCINVSGSVDCVCFDKTGTLTEDGMDMWGVVPVRNNHFHIPVKEVDSLEVDDELCRAMVTCHSLTIIDGKLSGDPLDLKMFESTTWLLEEPEIDDNSKFDLIFPTVVRPPPNVADKASLEIGIVRQFPFSSSLQRMSVITRVLGASKFTVYCKGSPEMIMSLSLPNTVPTEFHSVLEEYTQQGYRVLAVGSKTLSGSYVKIQRMQREDVECGLQFIGLVIMENRLKPETTGVIRELRSAHIRTIMVTGDNIQTAMSVARDCGMIPACRSIIVVHGVAAIAGQAPQICFTQSQADAAIANGGGDASYMTNLTNSNSLQSLATIESGSVVFIEDPPPGITSQQCNGDVKLNISGKDYCFAVTGKTWSIIKNHFPELIPRIATRGAVFARMSPDQKQQLVQELQGLGYYVAMCGDGANDCGALKAAHTGISLSEAESSVASPFTSKVANISCVPTVIREGRAALVTSFGIFKYMAAYSLCQFVSVMILYSIDSNLTDVQYLYIDLFMITIFAFFFGRTEAFDGPLVKTPPLSSLISLSPVLSLLAQIAVVIVIQTLSFYHIQTYDWFVPYNAATTKDETVGCFENYAIFATSSFQYIILAVVFSKGPPYRKAIFNNYGMLLSSIGTTALTVWIVLGPPVWVQEKFELKMPLDISFSFFMLVYAGINFILASVLETFLIDRLVSKKLRYRSHNIEKSRRMYLAIERELSNDQTWPSLSHEPPTIDLSSNLKQPPRSPATITEISSDFSKLHGEANHISRQRLASVCGVTLNPIALIQVPKRRTISESDRVIGNTQEVANQDSDFTGHSETVSSSWNPLTCERQFSWPPSNANGSCKVLSPSASLKEVSIQPDQHRRNSNSIILEMSSLPS</sequence>
<feature type="domain" description="P-type ATPase A" evidence="16">
    <location>
        <begin position="548"/>
        <end position="663"/>
    </location>
</feature>
<feature type="region of interest" description="Disordered" evidence="15">
    <location>
        <begin position="168"/>
        <end position="227"/>
    </location>
</feature>
<evidence type="ECO:0000256" key="11">
    <source>
        <dbReference type="ARBA" id="ARBA00022989"/>
    </source>
</evidence>
<comment type="similarity">
    <text evidence="2 14">Belongs to the cation transport ATPase (P-type) (TC 3.A.3) family. Type V subfamily.</text>
</comment>
<dbReference type="InterPro" id="IPR023299">
    <property type="entry name" value="ATPase_P-typ_cyto_dom_N"/>
</dbReference>
<dbReference type="NCBIfam" id="TIGR01494">
    <property type="entry name" value="ATPase_P-type"/>
    <property type="match status" value="2"/>
</dbReference>
<keyword evidence="12 14" id="KW-0472">Membrane</keyword>
<feature type="transmembrane region" description="Helical" evidence="14">
    <location>
        <begin position="680"/>
        <end position="697"/>
    </location>
</feature>
<evidence type="ECO:0000256" key="10">
    <source>
        <dbReference type="ARBA" id="ARBA00022967"/>
    </source>
</evidence>
<evidence type="ECO:0000256" key="2">
    <source>
        <dbReference type="ARBA" id="ARBA00006000"/>
    </source>
</evidence>
<keyword evidence="11 14" id="KW-1133">Transmembrane helix</keyword>
<comment type="catalytic activity">
    <reaction evidence="13 14">
        <text>ATP + H2O = ADP + phosphate + H(+)</text>
        <dbReference type="Rhea" id="RHEA:13065"/>
        <dbReference type="ChEBI" id="CHEBI:15377"/>
        <dbReference type="ChEBI" id="CHEBI:15378"/>
        <dbReference type="ChEBI" id="CHEBI:30616"/>
        <dbReference type="ChEBI" id="CHEBI:43474"/>
        <dbReference type="ChEBI" id="CHEBI:456216"/>
    </reaction>
</comment>
<keyword evidence="3" id="KW-0597">Phosphoprotein</keyword>
<feature type="transmembrane region" description="Helical" evidence="14">
    <location>
        <begin position="481"/>
        <end position="500"/>
    </location>
</feature>
<dbReference type="PROSITE" id="PS01229">
    <property type="entry name" value="COF_2"/>
    <property type="match status" value="1"/>
</dbReference>
<dbReference type="PANTHER" id="PTHR45630:SF8">
    <property type="entry name" value="CATION-TRANSPORTING ATPASE"/>
    <property type="match status" value="1"/>
</dbReference>
<comment type="subcellular location">
    <subcellularLocation>
        <location evidence="1">Late endosome membrane</location>
        <topology evidence="1">Multi-pass membrane protein</topology>
    </subcellularLocation>
    <subcellularLocation>
        <location evidence="14">Membrane</location>
        <topology evidence="14">Multi-pass membrane protein</topology>
    </subcellularLocation>
</comment>
<dbReference type="FunFam" id="1.20.1110.10:FF:000023">
    <property type="entry name" value="Cation-transporting ATPase"/>
    <property type="match status" value="1"/>
</dbReference>
<dbReference type="SUPFAM" id="SSF81660">
    <property type="entry name" value="Metal cation-transporting ATPase, ATP-binding domain N"/>
    <property type="match status" value="1"/>
</dbReference>
<dbReference type="InterPro" id="IPR044492">
    <property type="entry name" value="P_typ_ATPase_HD_dom"/>
</dbReference>
<evidence type="ECO:0000256" key="3">
    <source>
        <dbReference type="ARBA" id="ARBA00022553"/>
    </source>
</evidence>
<dbReference type="Gene3D" id="3.40.50.1000">
    <property type="entry name" value="HAD superfamily/HAD-like"/>
    <property type="match status" value="1"/>
</dbReference>
<dbReference type="PRINTS" id="PR00119">
    <property type="entry name" value="CATATPASE"/>
</dbReference>
<dbReference type="GO" id="GO:0019829">
    <property type="term" value="F:ATPase-coupled monoatomic cation transmembrane transporter activity"/>
    <property type="evidence" value="ECO:0007669"/>
    <property type="project" value="UniProtKB-UniRule"/>
</dbReference>
<feature type="compositionally biased region" description="Low complexity" evidence="15">
    <location>
        <begin position="67"/>
        <end position="81"/>
    </location>
</feature>
<keyword evidence="8 14" id="KW-0067">ATP-binding</keyword>
<dbReference type="SUPFAM" id="SSF56784">
    <property type="entry name" value="HAD-like"/>
    <property type="match status" value="1"/>
</dbReference>
<feature type="transmembrane region" description="Helical" evidence="14">
    <location>
        <begin position="506"/>
        <end position="526"/>
    </location>
</feature>
<evidence type="ECO:0000256" key="13">
    <source>
        <dbReference type="ARBA" id="ARBA00049360"/>
    </source>
</evidence>
<proteinExistence type="inferred from homology"/>
<organism evidence="18 19">
    <name type="scientific">Frankliniella occidentalis</name>
    <name type="common">Western flower thrips</name>
    <name type="synonym">Euthrips occidentalis</name>
    <dbReference type="NCBI Taxonomy" id="133901"/>
    <lineage>
        <taxon>Eukaryota</taxon>
        <taxon>Metazoa</taxon>
        <taxon>Ecdysozoa</taxon>
        <taxon>Arthropoda</taxon>
        <taxon>Hexapoda</taxon>
        <taxon>Insecta</taxon>
        <taxon>Pterygota</taxon>
        <taxon>Neoptera</taxon>
        <taxon>Paraneoptera</taxon>
        <taxon>Thysanoptera</taxon>
        <taxon>Terebrantia</taxon>
        <taxon>Thripoidea</taxon>
        <taxon>Thripidae</taxon>
        <taxon>Frankliniella</taxon>
    </lineage>
</organism>
<dbReference type="InterPro" id="IPR018303">
    <property type="entry name" value="ATPase_P-typ_P_site"/>
</dbReference>
<dbReference type="InterPro" id="IPR001757">
    <property type="entry name" value="P_typ_ATPase"/>
</dbReference>
<dbReference type="NCBIfam" id="TIGR01657">
    <property type="entry name" value="P-ATPase-V"/>
    <property type="match status" value="1"/>
</dbReference>
<keyword evidence="18" id="KW-1185">Reference proteome</keyword>
<dbReference type="InterPro" id="IPR059000">
    <property type="entry name" value="ATPase_P-type_domA"/>
</dbReference>
<dbReference type="Pfam" id="PF13246">
    <property type="entry name" value="Cation_ATPase"/>
    <property type="match status" value="1"/>
</dbReference>
<evidence type="ECO:0000256" key="5">
    <source>
        <dbReference type="ARBA" id="ARBA00022723"/>
    </source>
</evidence>
<dbReference type="InterPro" id="IPR006544">
    <property type="entry name" value="P-type_TPase_V"/>
</dbReference>
<dbReference type="GO" id="GO:0031902">
    <property type="term" value="C:late endosome membrane"/>
    <property type="evidence" value="ECO:0007669"/>
    <property type="project" value="UniProtKB-SubCell"/>
</dbReference>
<evidence type="ECO:0000256" key="4">
    <source>
        <dbReference type="ARBA" id="ARBA00022692"/>
    </source>
</evidence>
<reference evidence="19" key="1">
    <citation type="submission" date="2025-08" db="UniProtKB">
        <authorList>
            <consortium name="RefSeq"/>
        </authorList>
    </citation>
    <scope>IDENTIFICATION</scope>
    <source>
        <tissue evidence="19">Whole organism</tissue>
    </source>
</reference>
<dbReference type="RefSeq" id="XP_026293177.2">
    <property type="nucleotide sequence ID" value="XM_026437392.2"/>
</dbReference>
<dbReference type="InterPro" id="IPR047819">
    <property type="entry name" value="P5A-ATPase_N"/>
</dbReference>
<evidence type="ECO:0000256" key="14">
    <source>
        <dbReference type="RuleBase" id="RU362082"/>
    </source>
</evidence>
<gene>
    <name evidence="19" type="primary">LOC113217478</name>
</gene>
<dbReference type="GO" id="GO:0046872">
    <property type="term" value="F:metal ion binding"/>
    <property type="evidence" value="ECO:0007669"/>
    <property type="project" value="UniProtKB-UniRule"/>
</dbReference>
<evidence type="ECO:0000256" key="9">
    <source>
        <dbReference type="ARBA" id="ARBA00022842"/>
    </source>
</evidence>
<feature type="region of interest" description="Disordered" evidence="15">
    <location>
        <begin position="105"/>
        <end position="142"/>
    </location>
</feature>
<feature type="transmembrane region" description="Helical" evidence="14">
    <location>
        <begin position="302"/>
        <end position="323"/>
    </location>
</feature>
<evidence type="ECO:0000259" key="17">
    <source>
        <dbReference type="Pfam" id="PF12409"/>
    </source>
</evidence>
<feature type="compositionally biased region" description="Polar residues" evidence="15">
    <location>
        <begin position="190"/>
        <end position="201"/>
    </location>
</feature>
<dbReference type="Pfam" id="PF12409">
    <property type="entry name" value="P5-ATPase"/>
    <property type="match status" value="1"/>
</dbReference>
<feature type="transmembrane region" description="Helical" evidence="14">
    <location>
        <begin position="1284"/>
        <end position="1308"/>
    </location>
</feature>
<protein>
    <recommendedName>
        <fullName evidence="14">Cation-transporting ATPase</fullName>
        <ecNumber evidence="14">7.2.2.-</ecNumber>
    </recommendedName>
</protein>
<feature type="transmembrane region" description="Helical" evidence="14">
    <location>
        <begin position="1402"/>
        <end position="1425"/>
    </location>
</feature>
<evidence type="ECO:0000313" key="19">
    <source>
        <dbReference type="RefSeq" id="XP_026293177.2"/>
    </source>
</evidence>
<dbReference type="GO" id="GO:0015662">
    <property type="term" value="F:P-type ion transporter activity"/>
    <property type="evidence" value="ECO:0007669"/>
    <property type="project" value="InterPro"/>
</dbReference>
<dbReference type="GeneID" id="113217478"/>
<name>A0A6J1TK96_FRAOC</name>
<dbReference type="GO" id="GO:0016887">
    <property type="term" value="F:ATP hydrolysis activity"/>
    <property type="evidence" value="ECO:0007669"/>
    <property type="project" value="InterPro"/>
</dbReference>
<evidence type="ECO:0000256" key="1">
    <source>
        <dbReference type="ARBA" id="ARBA00004107"/>
    </source>
</evidence>
<dbReference type="EC" id="7.2.2.-" evidence="14"/>
<dbReference type="InterPro" id="IPR008250">
    <property type="entry name" value="ATPase_P-typ_transduc_dom_A_sf"/>
</dbReference>
<feature type="region of interest" description="Disordered" evidence="15">
    <location>
        <begin position="39"/>
        <end position="87"/>
    </location>
</feature>
<keyword evidence="7" id="KW-0967">Endosome</keyword>
<dbReference type="CDD" id="cd07542">
    <property type="entry name" value="P-type_ATPase_cation"/>
    <property type="match status" value="1"/>
</dbReference>
<dbReference type="InterPro" id="IPR047821">
    <property type="entry name" value="P5B-type_ATPase"/>
</dbReference>
<dbReference type="SFLD" id="SFLDF00027">
    <property type="entry name" value="p-type_atpase"/>
    <property type="match status" value="1"/>
</dbReference>
<evidence type="ECO:0000259" key="16">
    <source>
        <dbReference type="Pfam" id="PF00122"/>
    </source>
</evidence>
<keyword evidence="5 14" id="KW-0479">Metal-binding</keyword>
<dbReference type="GO" id="GO:0005524">
    <property type="term" value="F:ATP binding"/>
    <property type="evidence" value="ECO:0007669"/>
    <property type="project" value="UniProtKB-UniRule"/>
</dbReference>
<dbReference type="InterPro" id="IPR023214">
    <property type="entry name" value="HAD_sf"/>
</dbReference>